<feature type="region of interest" description="Disordered" evidence="1">
    <location>
        <begin position="65"/>
        <end position="91"/>
    </location>
</feature>
<dbReference type="Proteomes" id="UP001605036">
    <property type="component" value="Unassembled WGS sequence"/>
</dbReference>
<dbReference type="CDD" id="cd00030">
    <property type="entry name" value="C2"/>
    <property type="match status" value="1"/>
</dbReference>
<feature type="domain" description="C2" evidence="2">
    <location>
        <begin position="89"/>
        <end position="221"/>
    </location>
</feature>
<dbReference type="Pfam" id="PF00168">
    <property type="entry name" value="C2"/>
    <property type="match status" value="1"/>
</dbReference>
<accession>A0ABD1Y7G7</accession>
<gene>
    <name evidence="3" type="ORF">R1flu_001857</name>
</gene>
<dbReference type="SUPFAM" id="SSF49562">
    <property type="entry name" value="C2 domain (Calcium/lipid-binding domain, CaLB)"/>
    <property type="match status" value="1"/>
</dbReference>
<name>A0ABD1Y7G7_9MARC</name>
<evidence type="ECO:0000313" key="3">
    <source>
        <dbReference type="EMBL" id="KAL2621652.1"/>
    </source>
</evidence>
<dbReference type="Gene3D" id="2.60.40.150">
    <property type="entry name" value="C2 domain"/>
    <property type="match status" value="1"/>
</dbReference>
<protein>
    <recommendedName>
        <fullName evidence="2">C2 domain-containing protein</fullName>
    </recommendedName>
</protein>
<comment type="caution">
    <text evidence="3">The sequence shown here is derived from an EMBL/GenBank/DDBJ whole genome shotgun (WGS) entry which is preliminary data.</text>
</comment>
<keyword evidence="4" id="KW-1185">Reference proteome</keyword>
<dbReference type="AlphaFoldDB" id="A0ABD1Y7G7"/>
<sequence length="284" mass="31571">MYLGQYDQLLNVNCLVYVGLTKSELPLTRTSRFSPWEIERLAMVNLRLSRALPVRTMCRETENASIAGRSRLSPSTSGRQMSVPMAGAHAGSSHCDSTEEKVFGHGVLHVEIFKARGIKGDEIKGMGRADPYLKVKHGNAAKRETLTSLAHQDGGSNPVWNFEFCFPIRNGGTKAHNILEIEIYNENKRTSFFRADNSLGHLRLGGLAELITKHEDCTQSPRVYEPARCDWPMALSILAEVSGRVQKSENPDTSNLPITMQFATSSSSFWQTIVGTVLDPSFPW</sequence>
<reference evidence="3 4" key="1">
    <citation type="submission" date="2024-09" db="EMBL/GenBank/DDBJ databases">
        <title>Chromosome-scale assembly of Riccia fluitans.</title>
        <authorList>
            <person name="Paukszto L."/>
            <person name="Sawicki J."/>
            <person name="Karawczyk K."/>
            <person name="Piernik-Szablinska J."/>
            <person name="Szczecinska M."/>
            <person name="Mazdziarz M."/>
        </authorList>
    </citation>
    <scope>NUCLEOTIDE SEQUENCE [LARGE SCALE GENOMIC DNA]</scope>
    <source>
        <strain evidence="3">Rf_01</strain>
        <tissue evidence="3">Aerial parts of the thallus</tissue>
    </source>
</reference>
<evidence type="ECO:0000259" key="2">
    <source>
        <dbReference type="PROSITE" id="PS50004"/>
    </source>
</evidence>
<dbReference type="SMART" id="SM00239">
    <property type="entry name" value="C2"/>
    <property type="match status" value="1"/>
</dbReference>
<organism evidence="3 4">
    <name type="scientific">Riccia fluitans</name>
    <dbReference type="NCBI Taxonomy" id="41844"/>
    <lineage>
        <taxon>Eukaryota</taxon>
        <taxon>Viridiplantae</taxon>
        <taxon>Streptophyta</taxon>
        <taxon>Embryophyta</taxon>
        <taxon>Marchantiophyta</taxon>
        <taxon>Marchantiopsida</taxon>
        <taxon>Marchantiidae</taxon>
        <taxon>Marchantiales</taxon>
        <taxon>Ricciaceae</taxon>
        <taxon>Riccia</taxon>
    </lineage>
</organism>
<dbReference type="PROSITE" id="PS50004">
    <property type="entry name" value="C2"/>
    <property type="match status" value="1"/>
</dbReference>
<dbReference type="EMBL" id="JBHFFA010000006">
    <property type="protein sequence ID" value="KAL2621652.1"/>
    <property type="molecule type" value="Genomic_DNA"/>
</dbReference>
<evidence type="ECO:0000313" key="4">
    <source>
        <dbReference type="Proteomes" id="UP001605036"/>
    </source>
</evidence>
<dbReference type="InterPro" id="IPR035892">
    <property type="entry name" value="C2_domain_sf"/>
</dbReference>
<dbReference type="InterPro" id="IPR000008">
    <property type="entry name" value="C2_dom"/>
</dbReference>
<proteinExistence type="predicted"/>
<evidence type="ECO:0000256" key="1">
    <source>
        <dbReference type="SAM" id="MobiDB-lite"/>
    </source>
</evidence>